<dbReference type="InterPro" id="IPR050276">
    <property type="entry name" value="MshD_Acetyltransferase"/>
</dbReference>
<dbReference type="PROSITE" id="PS50175">
    <property type="entry name" value="ASP_PROT_RETROV"/>
    <property type="match status" value="1"/>
</dbReference>
<gene>
    <name evidence="3" type="ORF">ACEZDE_06125</name>
</gene>
<evidence type="ECO:0000313" key="4">
    <source>
        <dbReference type="Proteomes" id="UP001592531"/>
    </source>
</evidence>
<feature type="domain" description="Peptidase A2" evidence="1">
    <location>
        <begin position="105"/>
        <end position="188"/>
    </location>
</feature>
<dbReference type="GO" id="GO:0016746">
    <property type="term" value="F:acyltransferase activity"/>
    <property type="evidence" value="ECO:0007669"/>
    <property type="project" value="UniProtKB-KW"/>
</dbReference>
<feature type="domain" description="N-acetyltransferase" evidence="2">
    <location>
        <begin position="7"/>
        <end position="168"/>
    </location>
</feature>
<comment type="caution">
    <text evidence="3">The sequence shown here is derived from an EMBL/GenBank/DDBJ whole genome shotgun (WGS) entry which is preliminary data.</text>
</comment>
<dbReference type="InterPro" id="IPR016181">
    <property type="entry name" value="Acyl_CoA_acyltransferase"/>
</dbReference>
<dbReference type="PROSITE" id="PS51186">
    <property type="entry name" value="GNAT"/>
    <property type="match status" value="2"/>
</dbReference>
<sequence>MKSRPKSEPRGARPGDLPAMRSVAAAALHLDQDGAELVDLLWDGPDTAPPLRVVAESDGEVVGVALGSLSTAGTGGGLRGHVNLIAVAPAAQGRGHGRALLAALERRLLDSGAETLVVRGSTPAYAWPGIDPRYTAAVCLAEAAGYERTREAVNMTVDLATAPLDTAEQERLLTAQGLTIRPLTGRDQPGFGEWMRGWGGSWQAEAALALARPTGSVHVAVRETDGGTEYLGFACQGSNRRSWFGPMGTEESLRGRGVGAVLLRRCLADQRAAGLTSAEIGWTGPLRFYSRTVGAAVGRVFWLYAKEPGEASRHARTEGRTQS</sequence>
<dbReference type="RefSeq" id="WP_380533275.1">
    <property type="nucleotide sequence ID" value="NZ_JBHFAB010000003.1"/>
</dbReference>
<dbReference type="SUPFAM" id="SSF55729">
    <property type="entry name" value="Acyl-CoA N-acyltransferases (Nat)"/>
    <property type="match status" value="2"/>
</dbReference>
<dbReference type="InterPro" id="IPR000182">
    <property type="entry name" value="GNAT_dom"/>
</dbReference>
<dbReference type="CDD" id="cd04301">
    <property type="entry name" value="NAT_SF"/>
    <property type="match status" value="1"/>
</dbReference>
<dbReference type="InterPro" id="IPR001995">
    <property type="entry name" value="Peptidase_A2_cat"/>
</dbReference>
<dbReference type="Pfam" id="PF00583">
    <property type="entry name" value="Acetyltransf_1"/>
    <property type="match status" value="1"/>
</dbReference>
<dbReference type="PANTHER" id="PTHR43617">
    <property type="entry name" value="L-AMINO ACID N-ACETYLTRANSFERASE"/>
    <property type="match status" value="1"/>
</dbReference>
<keyword evidence="3" id="KW-0012">Acyltransferase</keyword>
<feature type="domain" description="N-acetyltransferase" evidence="2">
    <location>
        <begin position="178"/>
        <end position="316"/>
    </location>
</feature>
<name>A0ABV6VR31_9ACTN</name>
<keyword evidence="4" id="KW-1185">Reference proteome</keyword>
<dbReference type="Gene3D" id="3.40.630.30">
    <property type="match status" value="1"/>
</dbReference>
<evidence type="ECO:0000313" key="3">
    <source>
        <dbReference type="EMBL" id="MFC1416217.1"/>
    </source>
</evidence>
<dbReference type="Proteomes" id="UP001592531">
    <property type="component" value="Unassembled WGS sequence"/>
</dbReference>
<accession>A0ABV6VR31</accession>
<evidence type="ECO:0000259" key="2">
    <source>
        <dbReference type="PROSITE" id="PS51186"/>
    </source>
</evidence>
<evidence type="ECO:0000259" key="1">
    <source>
        <dbReference type="PROSITE" id="PS50175"/>
    </source>
</evidence>
<keyword evidence="3" id="KW-0808">Transferase</keyword>
<reference evidence="3 4" key="1">
    <citation type="submission" date="2024-09" db="EMBL/GenBank/DDBJ databases">
        <authorList>
            <person name="Lee S.D."/>
        </authorList>
    </citation>
    <scope>NUCLEOTIDE SEQUENCE [LARGE SCALE GENOMIC DNA]</scope>
    <source>
        <strain evidence="3 4">N8-3</strain>
    </source>
</reference>
<organism evidence="3 4">
    <name type="scientific">Streptacidiphilus cavernicola</name>
    <dbReference type="NCBI Taxonomy" id="3342716"/>
    <lineage>
        <taxon>Bacteria</taxon>
        <taxon>Bacillati</taxon>
        <taxon>Actinomycetota</taxon>
        <taxon>Actinomycetes</taxon>
        <taxon>Kitasatosporales</taxon>
        <taxon>Streptomycetaceae</taxon>
        <taxon>Streptacidiphilus</taxon>
    </lineage>
</organism>
<dbReference type="EMBL" id="JBHFAB010000003">
    <property type="protein sequence ID" value="MFC1416217.1"/>
    <property type="molecule type" value="Genomic_DNA"/>
</dbReference>
<protein>
    <submittedName>
        <fullName evidence="3">GNAT family N-acetyltransferase</fullName>
        <ecNumber evidence="3">2.3.-.-</ecNumber>
    </submittedName>
</protein>
<dbReference type="EC" id="2.3.-.-" evidence="3"/>
<proteinExistence type="predicted"/>